<evidence type="ECO:0000313" key="2">
    <source>
        <dbReference type="Proteomes" id="UP000019377"/>
    </source>
</evidence>
<keyword evidence="2" id="KW-1185">Reference proteome</keyword>
<dbReference type="GeneID" id="27417304"/>
<dbReference type="EMBL" id="KI545856">
    <property type="protein sequence ID" value="EST08767.1"/>
    <property type="molecule type" value="Genomic_DNA"/>
</dbReference>
<dbReference type="HOGENOM" id="CLU_546431_0_0_1"/>
<proteinExistence type="predicted"/>
<gene>
    <name evidence="1" type="ORF">PSEUBRA_SCAF14g01511</name>
</gene>
<name>V5GS50_KALBG</name>
<accession>V5GS50</accession>
<protein>
    <submittedName>
        <fullName evidence="1">Uncharacterized protein</fullName>
    </submittedName>
</protein>
<dbReference type="OrthoDB" id="2549435at2759"/>
<sequence length="499" mass="55773">MKADDIHLDDTFLATVVSGLSAPLRNPLAALTSVEHKKLTRKLVRSVFRRYAATATGKGRGSLPRALSALIAAEIDTLQVIPEHEAALRANSVDRIQTSIGQLDAASAPEAFPIAGTLDKQPLSESQLAGVCLRLRLHAALGDMDRAMAELRRLLSVEAVPGPNEATENHYELVLKQRGGVISLFSAAMQRREEHKGQDAGYEVLKAAISSRWFVRVWTGRALPSNPSLDLDPEDYEGEATILRLWKRWMHAWSIDYWTEGSKTGPRIDDGVPDALDGRPKYHTFAGSYPWQTLKRGLKLLNLTMDQYEAFYSGRPLLAPSRSSPRDDPDPTSVHLASIDYTLDTKPPRYIAQFACLFNERNMLDNIVYLCLHGGRTPKGETMATHVQRRLSLLLRTLTRVHVSARTWEHVEASMLRHLAEIPCEVLPTELVRPTMEAIEQRKRTALLRNRDLVRTLQDQSGAQDPPETGTIFVLRQMLKQRALQKAQSDTKPQAALTH</sequence>
<dbReference type="AlphaFoldDB" id="V5GS50"/>
<dbReference type="eggNOG" id="ENOG502TC7C">
    <property type="taxonomic scope" value="Eukaryota"/>
</dbReference>
<dbReference type="Proteomes" id="UP000019377">
    <property type="component" value="Unassembled WGS sequence"/>
</dbReference>
<organism evidence="1 2">
    <name type="scientific">Kalmanozyma brasiliensis (strain GHG001)</name>
    <name type="common">Yeast</name>
    <name type="synonym">Pseudozyma brasiliensis</name>
    <dbReference type="NCBI Taxonomy" id="1365824"/>
    <lineage>
        <taxon>Eukaryota</taxon>
        <taxon>Fungi</taxon>
        <taxon>Dikarya</taxon>
        <taxon>Basidiomycota</taxon>
        <taxon>Ustilaginomycotina</taxon>
        <taxon>Ustilaginomycetes</taxon>
        <taxon>Ustilaginales</taxon>
        <taxon>Ustilaginaceae</taxon>
        <taxon>Kalmanozyma</taxon>
    </lineage>
</organism>
<evidence type="ECO:0000313" key="1">
    <source>
        <dbReference type="EMBL" id="EST08767.1"/>
    </source>
</evidence>
<reference evidence="2" key="1">
    <citation type="journal article" date="2013" name="Genome Announc.">
        <title>Draft genome sequence of Pseudozyma brasiliensis sp. nov. strain GHG001, a high producer of endo-1,4-xylanase isolated from an insect pest of sugarcane.</title>
        <authorList>
            <person name="Oliveira J.V.D.C."/>
            <person name="dos Santos R.A.C."/>
            <person name="Borges T.A."/>
            <person name="Riano-Pachon D.M."/>
            <person name="Goldman G.H."/>
        </authorList>
    </citation>
    <scope>NUCLEOTIDE SEQUENCE [LARGE SCALE GENOMIC DNA]</scope>
    <source>
        <strain evidence="2">GHG001</strain>
    </source>
</reference>